<proteinExistence type="predicted"/>
<keyword evidence="3" id="KW-1185">Reference proteome</keyword>
<protein>
    <recommendedName>
        <fullName evidence="1">Swt1-like HEPN domain-containing protein</fullName>
    </recommendedName>
</protein>
<organism evidence="2 3">
    <name type="scientific">Salimicrobium halophilum</name>
    <dbReference type="NCBI Taxonomy" id="86666"/>
    <lineage>
        <taxon>Bacteria</taxon>
        <taxon>Bacillati</taxon>
        <taxon>Bacillota</taxon>
        <taxon>Bacilli</taxon>
        <taxon>Bacillales</taxon>
        <taxon>Bacillaceae</taxon>
        <taxon>Salimicrobium</taxon>
    </lineage>
</organism>
<name>A0A1G8SE16_9BACI</name>
<gene>
    <name evidence="2" type="ORF">SAMN04490247_1406</name>
</gene>
<reference evidence="3" key="1">
    <citation type="submission" date="2016-10" db="EMBL/GenBank/DDBJ databases">
        <authorList>
            <person name="Varghese N."/>
            <person name="Submissions S."/>
        </authorList>
    </citation>
    <scope>NUCLEOTIDE SEQUENCE [LARGE SCALE GENOMIC DNA]</scope>
    <source>
        <strain evidence="3">DSM 4771</strain>
    </source>
</reference>
<evidence type="ECO:0000313" key="3">
    <source>
        <dbReference type="Proteomes" id="UP000199225"/>
    </source>
</evidence>
<evidence type="ECO:0000259" key="1">
    <source>
        <dbReference type="Pfam" id="PF18731"/>
    </source>
</evidence>
<sequence>MYRMPNLQIGFEALNLTTPILHNWLRDNLYKKYGDKWFKNGVTSYIRDSSSINKIKDINDVDIALATYLIADIHWNNLFEPYYSGELRTRFRALKHFRNKHAHNGSVDMERDEVFEGLVNISFILEVIASDKVQEIEHLKNSLEETINFNDPKDKYNSTFANKKIRMDTNLDREFSNLPGYEEIIWHIRSFASCSSRSILGINGIVNVKGSNKAWDYLKSQFPDHGDQQREKIAIFMRSHMEIYHDVKYEGENHIEIGSELYKSISKT</sequence>
<dbReference type="Pfam" id="PF18731">
    <property type="entry name" value="HEPN_Swt1"/>
    <property type="match status" value="1"/>
</dbReference>
<dbReference type="AlphaFoldDB" id="A0A1G8SE16"/>
<dbReference type="InterPro" id="IPR041650">
    <property type="entry name" value="HEPN_Swt1"/>
</dbReference>
<evidence type="ECO:0000313" key="2">
    <source>
        <dbReference type="EMBL" id="SDJ27431.1"/>
    </source>
</evidence>
<dbReference type="EMBL" id="FNEV01000003">
    <property type="protein sequence ID" value="SDJ27431.1"/>
    <property type="molecule type" value="Genomic_DNA"/>
</dbReference>
<feature type="domain" description="Swt1-like HEPN" evidence="1">
    <location>
        <begin position="13"/>
        <end position="128"/>
    </location>
</feature>
<dbReference type="Proteomes" id="UP000199225">
    <property type="component" value="Unassembled WGS sequence"/>
</dbReference>
<accession>A0A1G8SE16</accession>